<evidence type="ECO:0000256" key="1">
    <source>
        <dbReference type="SAM" id="Phobius"/>
    </source>
</evidence>
<name>A0A1G7FSE5_9FLAO</name>
<keyword evidence="1" id="KW-0472">Membrane</keyword>
<keyword evidence="3" id="KW-1185">Reference proteome</keyword>
<proteinExistence type="predicted"/>
<protein>
    <submittedName>
        <fullName evidence="2">Uncharacterized protein</fullName>
    </submittedName>
</protein>
<feature type="transmembrane region" description="Helical" evidence="1">
    <location>
        <begin position="12"/>
        <end position="30"/>
    </location>
</feature>
<keyword evidence="1" id="KW-0812">Transmembrane</keyword>
<dbReference type="RefSeq" id="WP_091870766.1">
    <property type="nucleotide sequence ID" value="NZ_FNAO01000007.1"/>
</dbReference>
<dbReference type="Proteomes" id="UP000199109">
    <property type="component" value="Unassembled WGS sequence"/>
</dbReference>
<accession>A0A1G7FSE5</accession>
<dbReference type="EMBL" id="FNAO01000007">
    <property type="protein sequence ID" value="SDE78808.1"/>
    <property type="molecule type" value="Genomic_DNA"/>
</dbReference>
<reference evidence="2 3" key="1">
    <citation type="submission" date="2016-10" db="EMBL/GenBank/DDBJ databases">
        <authorList>
            <person name="de Groot N.N."/>
        </authorList>
    </citation>
    <scope>NUCLEOTIDE SEQUENCE [LARGE SCALE GENOMIC DNA]</scope>
    <source>
        <strain evidence="2 3">DSM 23421</strain>
    </source>
</reference>
<dbReference type="OrthoDB" id="1452807at2"/>
<evidence type="ECO:0000313" key="3">
    <source>
        <dbReference type="Proteomes" id="UP000199109"/>
    </source>
</evidence>
<dbReference type="AlphaFoldDB" id="A0A1G7FSE5"/>
<keyword evidence="1" id="KW-1133">Transmembrane helix</keyword>
<evidence type="ECO:0000313" key="2">
    <source>
        <dbReference type="EMBL" id="SDE78808.1"/>
    </source>
</evidence>
<organism evidence="2 3">
    <name type="scientific">Pricia antarctica</name>
    <dbReference type="NCBI Taxonomy" id="641691"/>
    <lineage>
        <taxon>Bacteria</taxon>
        <taxon>Pseudomonadati</taxon>
        <taxon>Bacteroidota</taxon>
        <taxon>Flavobacteriia</taxon>
        <taxon>Flavobacteriales</taxon>
        <taxon>Flavobacteriaceae</taxon>
        <taxon>Pricia</taxon>
    </lineage>
</organism>
<sequence>MNKRLKKGLKPFALKYMALLMGICYLANPIHHQIRTVFHEISHLLEAPETVISHHLHTTGHDHYAHEKDEHSMVSADHQHTLLNLMDSIFDASDEQNSEDDTALLLIKCDKHISSSQVILPKLFSLTTSQGTNAVEQKVKKGFLVHPEEPPQRVSA</sequence>
<dbReference type="STRING" id="641691.SAMN05421636_107257"/>
<gene>
    <name evidence="2" type="ORF">SAMN05421636_107257</name>
</gene>